<dbReference type="EMBL" id="CP083239">
    <property type="protein sequence ID" value="UOK70194.1"/>
    <property type="molecule type" value="Genomic_DNA"/>
</dbReference>
<dbReference type="RefSeq" id="WP_244376598.1">
    <property type="nucleotide sequence ID" value="NZ_CP083239.1"/>
</dbReference>
<dbReference type="AlphaFoldDB" id="A0A9E7CVY2"/>
<evidence type="ECO:0000259" key="4">
    <source>
        <dbReference type="Pfam" id="PF20155"/>
    </source>
</evidence>
<keyword evidence="3" id="KW-0812">Transmembrane</keyword>
<keyword evidence="3" id="KW-1133">Transmembrane helix</keyword>
<feature type="transmembrane region" description="Helical" evidence="3">
    <location>
        <begin position="335"/>
        <end position="360"/>
    </location>
</feature>
<evidence type="ECO:0000256" key="1">
    <source>
        <dbReference type="SAM" id="Coils"/>
    </source>
</evidence>
<dbReference type="Pfam" id="PF20155">
    <property type="entry name" value="TMP_3"/>
    <property type="match status" value="1"/>
</dbReference>
<sequence length="805" mass="82321">MAASTDLERLVAQISADIRSFDRQMGRAVGIMNRQAGEIERRGAQMASRLDSIGKQAANAFLAPLSGIGAALSVREIAAYADAWTEAGNKVRAAATSAGVQARSLDALKDGANAARTDLESYVDLYARLIRSASGVAKSEQEIAAATQIVAQAFKAGGASASEQAAGILQLGQALGSGVLQGDELRSLRENAPILAQAIADEFKTTIAGLKDLGAEGKLTSDRVFQAILNAQPKVAAQFGATNATIKDAITTVNNEFTAYIGNADMAAGASRGLVSALLLLAANFGTVADGAVSLATIIAGALSGRALAGLVISAGNAVVALGALLTALRTGTAVGAAFTASLGPIGILLGTVSAGLLLLSMRQDQADEAAERHKNAVSELTDAFAASQRGADGAKAKFEALAKAHLASATAAVENAEAQLKAAQAVRDAAQSTPMFGEAAAFAATNEDFANKQIDAALAEIAKRKAELADLQKRLANPEAGLAATSDGYGKGPGVTSDTTKVGRRTASDRLREDIQAVQDRTAALAAEQQMIGQSIAAQEARRMAIDLEQRALADLREEARRKGETDLESIQLAPDQIAAIEDVSAAYGRQVEALEKAQQAFDDANDLARGFADDLASGLLNGASAAESLANALDNVADKLLDMALNALFDPAGGGFLAKLFGGMAQGGPVSGGIGRAATGGRIRGPGTGTSDSIPMMLSDGEYVVRAAQAKKFAPLLEAINSGRIGKMAAGGLVGSAPRIPSLAGMGRGGDRLSLSMPISINAPGADGPELARLRAEVVQLKREIPGLAVKGIRNARMRNVRV</sequence>
<evidence type="ECO:0000313" key="6">
    <source>
        <dbReference type="Proteomes" id="UP000831684"/>
    </source>
</evidence>
<feature type="coiled-coil region" evidence="1">
    <location>
        <begin position="364"/>
        <end position="475"/>
    </location>
</feature>
<evidence type="ECO:0000256" key="3">
    <source>
        <dbReference type="SAM" id="Phobius"/>
    </source>
</evidence>
<keyword evidence="3" id="KW-0472">Membrane</keyword>
<dbReference type="NCBIfam" id="TIGR02675">
    <property type="entry name" value="tape_meas_nterm"/>
    <property type="match status" value="1"/>
</dbReference>
<dbReference type="Proteomes" id="UP000831684">
    <property type="component" value="Chromosome"/>
</dbReference>
<reference evidence="5" key="1">
    <citation type="submission" date="2021-09" db="EMBL/GenBank/DDBJ databases">
        <title>Network and meta-omics reveal the key degrader and cooperation patterns in an efficient 1,4-dioxane-degrading microbial community.</title>
        <authorList>
            <person name="Dai C."/>
        </authorList>
    </citation>
    <scope>NUCLEOTIDE SEQUENCE</scope>
    <source>
        <strain evidence="5">ZM13</strain>
    </source>
</reference>
<feature type="domain" description="Tape measure protein N-terminal" evidence="4">
    <location>
        <begin position="75"/>
        <end position="265"/>
    </location>
</feature>
<protein>
    <submittedName>
        <fullName evidence="5">Tape measure protein</fullName>
    </submittedName>
</protein>
<feature type="region of interest" description="Disordered" evidence="2">
    <location>
        <begin position="483"/>
        <end position="504"/>
    </location>
</feature>
<keyword evidence="1" id="KW-0175">Coiled coil</keyword>
<evidence type="ECO:0000313" key="5">
    <source>
        <dbReference type="EMBL" id="UOK70194.1"/>
    </source>
</evidence>
<proteinExistence type="predicted"/>
<gene>
    <name evidence="5" type="ORF">K9D25_15855</name>
</gene>
<dbReference type="KEGG" id="apol:K9D25_15855"/>
<accession>A0A9E7CVY2</accession>
<name>A0A9E7CVY2_9HYPH</name>
<dbReference type="InterPro" id="IPR013491">
    <property type="entry name" value="Tape_meas_N"/>
</dbReference>
<organism evidence="5 6">
    <name type="scientific">Ancylobacter polymorphus</name>
    <dbReference type="NCBI Taxonomy" id="223390"/>
    <lineage>
        <taxon>Bacteria</taxon>
        <taxon>Pseudomonadati</taxon>
        <taxon>Pseudomonadota</taxon>
        <taxon>Alphaproteobacteria</taxon>
        <taxon>Hyphomicrobiales</taxon>
        <taxon>Xanthobacteraceae</taxon>
        <taxon>Ancylobacter</taxon>
    </lineage>
</organism>
<feature type="transmembrane region" description="Helical" evidence="3">
    <location>
        <begin position="307"/>
        <end position="329"/>
    </location>
</feature>
<evidence type="ECO:0000256" key="2">
    <source>
        <dbReference type="SAM" id="MobiDB-lite"/>
    </source>
</evidence>